<dbReference type="STRING" id="332524.SAMN04487766_12316"/>
<organism evidence="2 3">
    <name type="scientific">Actinomyces ruminicola</name>
    <dbReference type="NCBI Taxonomy" id="332524"/>
    <lineage>
        <taxon>Bacteria</taxon>
        <taxon>Bacillati</taxon>
        <taxon>Actinomycetota</taxon>
        <taxon>Actinomycetes</taxon>
        <taxon>Actinomycetales</taxon>
        <taxon>Actinomycetaceae</taxon>
        <taxon>Actinomyces</taxon>
    </lineage>
</organism>
<dbReference type="EMBL" id="FNIM01000002">
    <property type="protein sequence ID" value="SDN35300.1"/>
    <property type="molecule type" value="Genomic_DNA"/>
</dbReference>
<feature type="region of interest" description="Disordered" evidence="1">
    <location>
        <begin position="1"/>
        <end position="26"/>
    </location>
</feature>
<reference evidence="3" key="1">
    <citation type="submission" date="2016-10" db="EMBL/GenBank/DDBJ databases">
        <authorList>
            <person name="Varghese N."/>
            <person name="Submissions S."/>
        </authorList>
    </citation>
    <scope>NUCLEOTIDE SEQUENCE [LARGE SCALE GENOMIC DNA]</scope>
    <source>
        <strain evidence="3">DSM 27982</strain>
    </source>
</reference>
<dbReference type="RefSeq" id="WP_245690401.1">
    <property type="nucleotide sequence ID" value="NZ_FNIM01000002.1"/>
</dbReference>
<feature type="region of interest" description="Disordered" evidence="1">
    <location>
        <begin position="39"/>
        <end position="108"/>
    </location>
</feature>
<gene>
    <name evidence="2" type="ORF">SAMN05216355_10258</name>
</gene>
<dbReference type="Pfam" id="PF05258">
    <property type="entry name" value="DciA"/>
    <property type="match status" value="1"/>
</dbReference>
<dbReference type="Proteomes" id="UP000198541">
    <property type="component" value="Unassembled WGS sequence"/>
</dbReference>
<evidence type="ECO:0000313" key="2">
    <source>
        <dbReference type="EMBL" id="SDN35300.1"/>
    </source>
</evidence>
<proteinExistence type="predicted"/>
<dbReference type="PANTHER" id="PTHR36456:SF1">
    <property type="entry name" value="UPF0232 PROTEIN SCO3875"/>
    <property type="match status" value="1"/>
</dbReference>
<keyword evidence="3" id="KW-1185">Reference proteome</keyword>
<evidence type="ECO:0000313" key="3">
    <source>
        <dbReference type="Proteomes" id="UP000198541"/>
    </source>
</evidence>
<sequence length="221" mass="23651">MTEPRLDPTAGAAEASTPGPAGADSADVLAARALARERGRAWDAGQARRALSRQVADADGVAAWDRRRRFGPDAEGDGVDAADMDRGPGLPPGRDRPGPTRFDPRTGKQDLRRYAQRHGWASKLAMASVSVRWREIVGEQIADHAVIERFEPGRLTLRASSSAWAQQLRLLLPGIERQVAQALGEGGGAVEIRILGPAGPTWRHGRFGAARGGRGPRDTYG</sequence>
<accession>A0A1H0AP31</accession>
<feature type="compositionally biased region" description="Basic and acidic residues" evidence="1">
    <location>
        <begin position="93"/>
        <end position="108"/>
    </location>
</feature>
<protein>
    <submittedName>
        <fullName evidence="2">Uncharacterized protein</fullName>
    </submittedName>
</protein>
<name>A0A1H0AP31_9ACTO</name>
<dbReference type="AlphaFoldDB" id="A0A1H0AP31"/>
<dbReference type="InterPro" id="IPR007922">
    <property type="entry name" value="DciA-like"/>
</dbReference>
<evidence type="ECO:0000256" key="1">
    <source>
        <dbReference type="SAM" id="MobiDB-lite"/>
    </source>
</evidence>
<dbReference type="PANTHER" id="PTHR36456">
    <property type="entry name" value="UPF0232 PROTEIN SCO3875"/>
    <property type="match status" value="1"/>
</dbReference>